<evidence type="ECO:0000256" key="8">
    <source>
        <dbReference type="ARBA" id="ARBA00038436"/>
    </source>
</evidence>
<sequence>MTAATRTDRPAPVWVRCIRGISTVMAIPAAIACMGLMIHVIGEVLGRNLFNHPLPGTLEITQYWWMMTIVFLAFGYTQLRGDHIRATVITEMLDARWERAAQVLALFLLGGFAVFLGVHGWTSAVSSMEIRDTSTGAQPIPIWPMVFAVPLGCAALTMQCVASIYAVATGRNPASHAEELI</sequence>
<comment type="caution">
    <text evidence="11">The sequence shown here is derived from an EMBL/GenBank/DDBJ whole genome shotgun (WGS) entry which is preliminary data.</text>
</comment>
<evidence type="ECO:0000256" key="2">
    <source>
        <dbReference type="ARBA" id="ARBA00022448"/>
    </source>
</evidence>
<feature type="transmembrane region" description="Helical" evidence="9">
    <location>
        <begin position="62"/>
        <end position="79"/>
    </location>
</feature>
<organism evidence="11 12">
    <name type="scientific">Nocardia rhamnosiphila</name>
    <dbReference type="NCBI Taxonomy" id="426716"/>
    <lineage>
        <taxon>Bacteria</taxon>
        <taxon>Bacillati</taxon>
        <taxon>Actinomycetota</taxon>
        <taxon>Actinomycetes</taxon>
        <taxon>Mycobacteriales</taxon>
        <taxon>Nocardiaceae</taxon>
        <taxon>Nocardia</taxon>
    </lineage>
</organism>
<evidence type="ECO:0000256" key="7">
    <source>
        <dbReference type="ARBA" id="ARBA00023136"/>
    </source>
</evidence>
<feature type="transmembrane region" description="Helical" evidence="9">
    <location>
        <begin position="142"/>
        <end position="168"/>
    </location>
</feature>
<dbReference type="InterPro" id="IPR055348">
    <property type="entry name" value="DctQ"/>
</dbReference>
<dbReference type="RefSeq" id="WP_356959319.1">
    <property type="nucleotide sequence ID" value="NZ_JBEYBD010000028.1"/>
</dbReference>
<evidence type="ECO:0000313" key="11">
    <source>
        <dbReference type="EMBL" id="MEU1956053.1"/>
    </source>
</evidence>
<gene>
    <name evidence="11" type="ORF">ABZ510_29895</name>
</gene>
<dbReference type="PANTHER" id="PTHR35011">
    <property type="entry name" value="2,3-DIKETO-L-GULONATE TRAP TRANSPORTER SMALL PERMEASE PROTEIN YIAM"/>
    <property type="match status" value="1"/>
</dbReference>
<keyword evidence="4" id="KW-0997">Cell inner membrane</keyword>
<dbReference type="Pfam" id="PF04290">
    <property type="entry name" value="DctQ"/>
    <property type="match status" value="1"/>
</dbReference>
<evidence type="ECO:0000256" key="6">
    <source>
        <dbReference type="ARBA" id="ARBA00022989"/>
    </source>
</evidence>
<feature type="transmembrane region" description="Helical" evidence="9">
    <location>
        <begin position="21"/>
        <end position="42"/>
    </location>
</feature>
<keyword evidence="7 9" id="KW-0472">Membrane</keyword>
<feature type="domain" description="Tripartite ATP-independent periplasmic transporters DctQ component" evidence="10">
    <location>
        <begin position="36"/>
        <end position="167"/>
    </location>
</feature>
<dbReference type="PANTHER" id="PTHR35011:SF10">
    <property type="entry name" value="TRAP TRANSPORTER SMALL PERMEASE PROTEIN"/>
    <property type="match status" value="1"/>
</dbReference>
<evidence type="ECO:0000256" key="9">
    <source>
        <dbReference type="SAM" id="Phobius"/>
    </source>
</evidence>
<evidence type="ECO:0000256" key="4">
    <source>
        <dbReference type="ARBA" id="ARBA00022519"/>
    </source>
</evidence>
<name>A0ABV2WYU5_9NOCA</name>
<evidence type="ECO:0000256" key="1">
    <source>
        <dbReference type="ARBA" id="ARBA00004429"/>
    </source>
</evidence>
<keyword evidence="3" id="KW-1003">Cell membrane</keyword>
<keyword evidence="12" id="KW-1185">Reference proteome</keyword>
<keyword evidence="5 9" id="KW-0812">Transmembrane</keyword>
<evidence type="ECO:0000256" key="5">
    <source>
        <dbReference type="ARBA" id="ARBA00022692"/>
    </source>
</evidence>
<proteinExistence type="inferred from homology"/>
<protein>
    <submittedName>
        <fullName evidence="11">TRAP transporter small permease</fullName>
    </submittedName>
</protein>
<keyword evidence="2" id="KW-0813">Transport</keyword>
<dbReference type="EMBL" id="JBEYBF010000031">
    <property type="protein sequence ID" value="MEU1956053.1"/>
    <property type="molecule type" value="Genomic_DNA"/>
</dbReference>
<evidence type="ECO:0000259" key="10">
    <source>
        <dbReference type="Pfam" id="PF04290"/>
    </source>
</evidence>
<comment type="subcellular location">
    <subcellularLocation>
        <location evidence="1">Cell inner membrane</location>
        <topology evidence="1">Multi-pass membrane protein</topology>
    </subcellularLocation>
</comment>
<reference evidence="11 12" key="1">
    <citation type="submission" date="2024-06" db="EMBL/GenBank/DDBJ databases">
        <title>The Natural Products Discovery Center: Release of the First 8490 Sequenced Strains for Exploring Actinobacteria Biosynthetic Diversity.</title>
        <authorList>
            <person name="Kalkreuter E."/>
            <person name="Kautsar S.A."/>
            <person name="Yang D."/>
            <person name="Bader C.D."/>
            <person name="Teijaro C.N."/>
            <person name="Fluegel L."/>
            <person name="Davis C.M."/>
            <person name="Simpson J.R."/>
            <person name="Lauterbach L."/>
            <person name="Steele A.D."/>
            <person name="Gui C."/>
            <person name="Meng S."/>
            <person name="Li G."/>
            <person name="Viehrig K."/>
            <person name="Ye F."/>
            <person name="Su P."/>
            <person name="Kiefer A.F."/>
            <person name="Nichols A."/>
            <person name="Cepeda A.J."/>
            <person name="Yan W."/>
            <person name="Fan B."/>
            <person name="Jiang Y."/>
            <person name="Adhikari A."/>
            <person name="Zheng C.-J."/>
            <person name="Schuster L."/>
            <person name="Cowan T.M."/>
            <person name="Smanski M.J."/>
            <person name="Chevrette M.G."/>
            <person name="De Carvalho L.P.S."/>
            <person name="Shen B."/>
        </authorList>
    </citation>
    <scope>NUCLEOTIDE SEQUENCE [LARGE SCALE GENOMIC DNA]</scope>
    <source>
        <strain evidence="11 12">NPDC019708</strain>
    </source>
</reference>
<dbReference type="Proteomes" id="UP001550628">
    <property type="component" value="Unassembled WGS sequence"/>
</dbReference>
<evidence type="ECO:0000256" key="3">
    <source>
        <dbReference type="ARBA" id="ARBA00022475"/>
    </source>
</evidence>
<dbReference type="PROSITE" id="PS51257">
    <property type="entry name" value="PROKAR_LIPOPROTEIN"/>
    <property type="match status" value="1"/>
</dbReference>
<accession>A0ABV2WYU5</accession>
<comment type="similarity">
    <text evidence="8">Belongs to the TRAP transporter small permease family.</text>
</comment>
<keyword evidence="6 9" id="KW-1133">Transmembrane helix</keyword>
<dbReference type="InterPro" id="IPR007387">
    <property type="entry name" value="TRAP_DctQ"/>
</dbReference>
<feature type="transmembrane region" description="Helical" evidence="9">
    <location>
        <begin position="100"/>
        <end position="122"/>
    </location>
</feature>
<evidence type="ECO:0000313" key="12">
    <source>
        <dbReference type="Proteomes" id="UP001550628"/>
    </source>
</evidence>